<protein>
    <submittedName>
        <fullName evidence="1">Uncharacterized protein</fullName>
    </submittedName>
</protein>
<evidence type="ECO:0000313" key="1">
    <source>
        <dbReference type="EMBL" id="MYM87486.1"/>
    </source>
</evidence>
<name>A0A845G382_9BURK</name>
<organism evidence="1 2">
    <name type="scientific">Duganella vulcania</name>
    <dbReference type="NCBI Taxonomy" id="2692166"/>
    <lineage>
        <taxon>Bacteria</taxon>
        <taxon>Pseudomonadati</taxon>
        <taxon>Pseudomonadota</taxon>
        <taxon>Betaproteobacteria</taxon>
        <taxon>Burkholderiales</taxon>
        <taxon>Oxalobacteraceae</taxon>
        <taxon>Telluria group</taxon>
        <taxon>Duganella</taxon>
    </lineage>
</organism>
<reference evidence="1 2" key="1">
    <citation type="submission" date="2020-01" db="EMBL/GenBank/DDBJ databases">
        <title>Novel species isolated from a subtropical stream in China.</title>
        <authorList>
            <person name="Lu H."/>
        </authorList>
    </citation>
    <scope>NUCLEOTIDE SEQUENCE [LARGE SCALE GENOMIC DNA]</scope>
    <source>
        <strain evidence="1 2">FT82W</strain>
    </source>
</reference>
<dbReference type="AlphaFoldDB" id="A0A845G382"/>
<dbReference type="EMBL" id="WWCW01000025">
    <property type="protein sequence ID" value="MYM87486.1"/>
    <property type="molecule type" value="Genomic_DNA"/>
</dbReference>
<accession>A0A845G382</accession>
<evidence type="ECO:0000313" key="2">
    <source>
        <dbReference type="Proteomes" id="UP000470302"/>
    </source>
</evidence>
<dbReference type="Proteomes" id="UP000470302">
    <property type="component" value="Unassembled WGS sequence"/>
</dbReference>
<comment type="caution">
    <text evidence="1">The sequence shown here is derived from an EMBL/GenBank/DDBJ whole genome shotgun (WGS) entry which is preliminary data.</text>
</comment>
<sequence>MGYVSYTFEDGFERPVEDLMWRVIMLVLSGGWHRMWEERARREIIERIEEGGLENILAGVPQEEVEIFRHDLKILKIFST</sequence>
<proteinExistence type="predicted"/>
<gene>
    <name evidence="1" type="ORF">GTP91_09870</name>
</gene>